<reference evidence="1" key="1">
    <citation type="submission" date="2014-11" db="EMBL/GenBank/DDBJ databases">
        <authorList>
            <person name="Amaro Gonzalez C."/>
        </authorList>
    </citation>
    <scope>NUCLEOTIDE SEQUENCE</scope>
</reference>
<name>A0A0E9TPQ6_ANGAN</name>
<organism evidence="1">
    <name type="scientific">Anguilla anguilla</name>
    <name type="common">European freshwater eel</name>
    <name type="synonym">Muraena anguilla</name>
    <dbReference type="NCBI Taxonomy" id="7936"/>
    <lineage>
        <taxon>Eukaryota</taxon>
        <taxon>Metazoa</taxon>
        <taxon>Chordata</taxon>
        <taxon>Craniata</taxon>
        <taxon>Vertebrata</taxon>
        <taxon>Euteleostomi</taxon>
        <taxon>Actinopterygii</taxon>
        <taxon>Neopterygii</taxon>
        <taxon>Teleostei</taxon>
        <taxon>Anguilliformes</taxon>
        <taxon>Anguillidae</taxon>
        <taxon>Anguilla</taxon>
    </lineage>
</organism>
<protein>
    <submittedName>
        <fullName evidence="1">Uncharacterized protein</fullName>
    </submittedName>
</protein>
<proteinExistence type="predicted"/>
<accession>A0A0E9TPQ6</accession>
<sequence length="13" mass="1554">MRLKINVLQLDNP</sequence>
<evidence type="ECO:0000313" key="1">
    <source>
        <dbReference type="EMBL" id="JAH54835.1"/>
    </source>
</evidence>
<reference evidence="1" key="2">
    <citation type="journal article" date="2015" name="Fish Shellfish Immunol.">
        <title>Early steps in the European eel (Anguilla anguilla)-Vibrio vulnificus interaction in the gills: Role of the RtxA13 toxin.</title>
        <authorList>
            <person name="Callol A."/>
            <person name="Pajuelo D."/>
            <person name="Ebbesson L."/>
            <person name="Teles M."/>
            <person name="MacKenzie S."/>
            <person name="Amaro C."/>
        </authorList>
    </citation>
    <scope>NUCLEOTIDE SEQUENCE</scope>
</reference>
<dbReference type="EMBL" id="GBXM01053742">
    <property type="protein sequence ID" value="JAH54835.1"/>
    <property type="molecule type" value="Transcribed_RNA"/>
</dbReference>